<gene>
    <name evidence="2" type="ORF">SaccyDRAFT_1039</name>
</gene>
<dbReference type="eggNOG" id="ENOG50333C3">
    <property type="taxonomic scope" value="Bacteria"/>
</dbReference>
<dbReference type="InterPro" id="IPR007278">
    <property type="entry name" value="DUF397"/>
</dbReference>
<name>H5XNC4_9PSEU</name>
<dbReference type="STRING" id="882082.SaccyDRAFT_1039"/>
<feature type="domain" description="DUF397" evidence="1">
    <location>
        <begin position="46"/>
        <end position="90"/>
    </location>
</feature>
<keyword evidence="3" id="KW-1185">Reference proteome</keyword>
<dbReference type="AlphaFoldDB" id="H5XNC4"/>
<protein>
    <recommendedName>
        <fullName evidence="1">DUF397 domain-containing protein</fullName>
    </recommendedName>
</protein>
<organism evidence="2 3">
    <name type="scientific">Saccharomonospora cyanea NA-134</name>
    <dbReference type="NCBI Taxonomy" id="882082"/>
    <lineage>
        <taxon>Bacteria</taxon>
        <taxon>Bacillati</taxon>
        <taxon>Actinomycetota</taxon>
        <taxon>Actinomycetes</taxon>
        <taxon>Pseudonocardiales</taxon>
        <taxon>Pseudonocardiaceae</taxon>
        <taxon>Saccharomonospora</taxon>
    </lineage>
</organism>
<proteinExistence type="predicted"/>
<dbReference type="Proteomes" id="UP000002791">
    <property type="component" value="Chromosome"/>
</dbReference>
<evidence type="ECO:0000259" key="1">
    <source>
        <dbReference type="Pfam" id="PF04149"/>
    </source>
</evidence>
<dbReference type="EMBL" id="CM001440">
    <property type="protein sequence ID" value="EHR59952.1"/>
    <property type="molecule type" value="Genomic_DNA"/>
</dbReference>
<evidence type="ECO:0000313" key="3">
    <source>
        <dbReference type="Proteomes" id="UP000002791"/>
    </source>
</evidence>
<sequence>MPYRASMKNDSSVVDDKFGVREGLDLSSARWRRLPSGVGAGAEKYGTVEYAFVTHSDSVTYVALRQAAGRGGTVLVFTPSEWDAFLLGARAGEFDRSY</sequence>
<dbReference type="HOGENOM" id="CLU_131550_1_1_11"/>
<evidence type="ECO:0000313" key="2">
    <source>
        <dbReference type="EMBL" id="EHR59952.1"/>
    </source>
</evidence>
<dbReference type="Pfam" id="PF04149">
    <property type="entry name" value="DUF397"/>
    <property type="match status" value="1"/>
</dbReference>
<reference evidence="2 3" key="1">
    <citation type="submission" date="2011-11" db="EMBL/GenBank/DDBJ databases">
        <title>The Noncontiguous Finished sequence of Saccharomonospora cyanea NA-134.</title>
        <authorList>
            <consortium name="US DOE Joint Genome Institute"/>
            <person name="Lucas S."/>
            <person name="Han J."/>
            <person name="Lapidus A."/>
            <person name="Cheng J.-F."/>
            <person name="Goodwin L."/>
            <person name="Pitluck S."/>
            <person name="Peters L."/>
            <person name="Ovchinnikova G."/>
            <person name="Lu M."/>
            <person name="Detter J.C."/>
            <person name="Han C."/>
            <person name="Tapia R."/>
            <person name="Land M."/>
            <person name="Hauser L."/>
            <person name="Kyrpides N."/>
            <person name="Ivanova N."/>
            <person name="Pagani I."/>
            <person name="Brambilla E.-M."/>
            <person name="Klenk H.-P."/>
            <person name="Woyke T."/>
        </authorList>
    </citation>
    <scope>NUCLEOTIDE SEQUENCE [LARGE SCALE GENOMIC DNA]</scope>
    <source>
        <strain evidence="2 3">NA-134</strain>
    </source>
</reference>
<accession>H5XNC4</accession>